<dbReference type="HOGENOM" id="CLU_100926_2_0_6"/>
<dbReference type="EMBL" id="CP003350">
    <property type="protein sequence ID" value="AFC85463.1"/>
    <property type="molecule type" value="Genomic_DNA"/>
</dbReference>
<dbReference type="STRING" id="767434.Fraau_0999"/>
<gene>
    <name evidence="1" type="ordered locus">Fraau_0999</name>
</gene>
<accession>H8L2J6</accession>
<dbReference type="Proteomes" id="UP000005234">
    <property type="component" value="Chromosome"/>
</dbReference>
<dbReference type="AlphaFoldDB" id="H8L2J6"/>
<protein>
    <recommendedName>
        <fullName evidence="3">Prophage minor tail protein Z (GPZ)</fullName>
    </recommendedName>
</protein>
<evidence type="ECO:0008006" key="3">
    <source>
        <dbReference type="Google" id="ProtNLM"/>
    </source>
</evidence>
<dbReference type="RefSeq" id="WP_014402469.1">
    <property type="nucleotide sequence ID" value="NC_017033.1"/>
</dbReference>
<name>H8L2J6_FRAAD</name>
<dbReference type="OrthoDB" id="9086880at2"/>
<sequence>MIELKFSLADARKLEQFRQAAPKEAADAQRRAINKTLRWLRTHMSRAISRRDRIAVTAVRQRLSAYAIRPGGKQGKLWLGLDPLEASRLGKVRQTATGVSVAGRRFRGAFYQKVYGGKPDVWIRTHSKHFSTSAYPGVAMGGPAIDEGMSGRFPVAKVKVSIEDVREEFEQWVDRAAERLAVVLQQEMRYAMMKAIQR</sequence>
<evidence type="ECO:0000313" key="1">
    <source>
        <dbReference type="EMBL" id="AFC85463.1"/>
    </source>
</evidence>
<reference evidence="1" key="1">
    <citation type="submission" date="2012-02" db="EMBL/GenBank/DDBJ databases">
        <title>The complete genome of Frateuria aurantia DSM 6220.</title>
        <authorList>
            <consortium name="US DOE Joint Genome Institute (JGI-PGF)"/>
            <person name="Lucas S."/>
            <person name="Copeland A."/>
            <person name="Lapidus A."/>
            <person name="Glavina del Rio T."/>
            <person name="Dalin E."/>
            <person name="Tice H."/>
            <person name="Bruce D."/>
            <person name="Goodwin L."/>
            <person name="Pitluck S."/>
            <person name="Peters L."/>
            <person name="Ovchinnikova G."/>
            <person name="Teshima H."/>
            <person name="Kyrpides N."/>
            <person name="Mavromatis K."/>
            <person name="Ivanova N."/>
            <person name="Brettin T."/>
            <person name="Detter J.C."/>
            <person name="Han C."/>
            <person name="Larimer F."/>
            <person name="Land M."/>
            <person name="Hauser L."/>
            <person name="Markowitz V."/>
            <person name="Cheng J.-F."/>
            <person name="Hugenholtz P."/>
            <person name="Woyke T."/>
            <person name="Wu D."/>
            <person name="Brambilla E."/>
            <person name="Klenk H.-P."/>
            <person name="Eisen J.A."/>
        </authorList>
    </citation>
    <scope>NUCLEOTIDE SEQUENCE</scope>
    <source>
        <strain evidence="1">DSM 6220</strain>
    </source>
</reference>
<evidence type="ECO:0000313" key="2">
    <source>
        <dbReference type="Proteomes" id="UP000005234"/>
    </source>
</evidence>
<organism evidence="1 2">
    <name type="scientific">Frateuria aurantia (strain ATCC 33424 / DSM 6220 / KCTC 2777 / LMG 1558 / NBRC 3245 / NCIMB 13370)</name>
    <name type="common">Acetobacter aurantius</name>
    <dbReference type="NCBI Taxonomy" id="767434"/>
    <lineage>
        <taxon>Bacteria</taxon>
        <taxon>Pseudomonadati</taxon>
        <taxon>Pseudomonadota</taxon>
        <taxon>Gammaproteobacteria</taxon>
        <taxon>Lysobacterales</taxon>
        <taxon>Rhodanobacteraceae</taxon>
        <taxon>Frateuria</taxon>
    </lineage>
</organism>
<proteinExistence type="predicted"/>
<dbReference type="KEGG" id="fau:Fraau_0999"/>
<dbReference type="eggNOG" id="ENOG5033XXJ">
    <property type="taxonomic scope" value="Bacteria"/>
</dbReference>
<keyword evidence="2" id="KW-1185">Reference proteome</keyword>